<dbReference type="InterPro" id="IPR051685">
    <property type="entry name" value="Ycf3/AcsC/BcsC/TPR_MFPF"/>
</dbReference>
<name>A0A5A7NAC3_9PROT</name>
<evidence type="ECO:0000256" key="2">
    <source>
        <dbReference type="ARBA" id="ARBA00022803"/>
    </source>
</evidence>
<dbReference type="GO" id="GO:0006396">
    <property type="term" value="P:RNA processing"/>
    <property type="evidence" value="ECO:0007669"/>
    <property type="project" value="InterPro"/>
</dbReference>
<dbReference type="Pfam" id="PF13759">
    <property type="entry name" value="2OG-FeII_Oxy_5"/>
    <property type="match status" value="1"/>
</dbReference>
<evidence type="ECO:0000313" key="4">
    <source>
        <dbReference type="EMBL" id="GER05321.1"/>
    </source>
</evidence>
<dbReference type="PANTHER" id="PTHR44943">
    <property type="entry name" value="CELLULOSE SYNTHASE OPERON PROTEIN C"/>
    <property type="match status" value="1"/>
</dbReference>
<feature type="repeat" description="TPR" evidence="3">
    <location>
        <begin position="5"/>
        <end position="38"/>
    </location>
</feature>
<dbReference type="Pfam" id="PF13181">
    <property type="entry name" value="TPR_8"/>
    <property type="match status" value="1"/>
</dbReference>
<feature type="repeat" description="TPR" evidence="3">
    <location>
        <begin position="73"/>
        <end position="106"/>
    </location>
</feature>
<accession>A0A5A7NAC3</accession>
<dbReference type="SMART" id="SM00028">
    <property type="entry name" value="TPR"/>
    <property type="match status" value="7"/>
</dbReference>
<keyword evidence="2 3" id="KW-0802">TPR repeat</keyword>
<dbReference type="RefSeq" id="WP_150007373.1">
    <property type="nucleotide sequence ID" value="NZ_BKCN01000021.1"/>
</dbReference>
<dbReference type="PROSITE" id="PS50005">
    <property type="entry name" value="TPR"/>
    <property type="match status" value="5"/>
</dbReference>
<protein>
    <submittedName>
        <fullName evidence="4">Tetratricopeptide repeat-containing 2OG-Fe(II) oxygenase</fullName>
    </submittedName>
</protein>
<dbReference type="SMART" id="SM00386">
    <property type="entry name" value="HAT"/>
    <property type="match status" value="3"/>
</dbReference>
<evidence type="ECO:0000256" key="3">
    <source>
        <dbReference type="PROSITE-ProRule" id="PRU00339"/>
    </source>
</evidence>
<evidence type="ECO:0000256" key="1">
    <source>
        <dbReference type="ARBA" id="ARBA00022737"/>
    </source>
</evidence>
<organism evidence="4 5">
    <name type="scientific">Iodidimonas nitroreducens</name>
    <dbReference type="NCBI Taxonomy" id="1236968"/>
    <lineage>
        <taxon>Bacteria</taxon>
        <taxon>Pseudomonadati</taxon>
        <taxon>Pseudomonadota</taxon>
        <taxon>Alphaproteobacteria</taxon>
        <taxon>Iodidimonadales</taxon>
        <taxon>Iodidimonadaceae</taxon>
        <taxon>Iodidimonas</taxon>
    </lineage>
</organism>
<proteinExistence type="predicted"/>
<evidence type="ECO:0000313" key="5">
    <source>
        <dbReference type="Proteomes" id="UP000324996"/>
    </source>
</evidence>
<feature type="repeat" description="TPR" evidence="3">
    <location>
        <begin position="107"/>
        <end position="140"/>
    </location>
</feature>
<dbReference type="InterPro" id="IPR019734">
    <property type="entry name" value="TPR_rpt"/>
</dbReference>
<dbReference type="Proteomes" id="UP000324996">
    <property type="component" value="Unassembled WGS sequence"/>
</dbReference>
<dbReference type="Gene3D" id="1.25.40.10">
    <property type="entry name" value="Tetratricopeptide repeat domain"/>
    <property type="match status" value="3"/>
</dbReference>
<feature type="repeat" description="TPR" evidence="3">
    <location>
        <begin position="39"/>
        <end position="72"/>
    </location>
</feature>
<dbReference type="Pfam" id="PF13432">
    <property type="entry name" value="TPR_16"/>
    <property type="match status" value="2"/>
</dbReference>
<dbReference type="Gene3D" id="2.60.120.620">
    <property type="entry name" value="q2cbj1_9rhob like domain"/>
    <property type="match status" value="1"/>
</dbReference>
<sequence>MARSADALQLMGLVKRGQGDQIAAIEFFQRSLALNPAQPHVLNNLGNALLASARRDEAVAAYRRAIVLDADYADARLNLGRILLDDGYLDEARQVLAQATKLAPGSVKIWSAYGRALRALADYEQAVAAFEQALRIKPDHVPALHNLAVTHFVAGRAEQSLQLLDQCLARQPDLALAHYNRGHALYELGRTDEAIQSYELCIALAPDYREGHDTLNKLFWQHGMGDHYLKSYQTALQKVPQALDLWIDWADKLILAEQCAEAVAVVAGALDQGHDDARLSHVLGRALMGMGQYGKAQTALIDATDRPDAPLAAVLDLSRCCLLAKSYREAEQAAEKALRRAPLDQEALAWRALSWRFLGDAREPDLNNYERFIGVFDLPAPPGYASIEAFNERLAACLRDLHKAHQHPMEQTLRGGSQTMGSLFSRDHPEIQQVRALFEAAIKAYIKALPDDPAHVFLNRKSRNFSFSGSWSVRLHRHGFHVNHVHAKGWISSCYYVELPPSTHQGDGQQGWIKFGESSLGLGGVDAIQRVIQPRPGRLVLFPSYFYHGTIPFDDEAERLTIAFDVVPD</sequence>
<gene>
    <name evidence="4" type="ORF">JCM17846_30030</name>
</gene>
<reference evidence="4 5" key="1">
    <citation type="submission" date="2019-09" db="EMBL/GenBank/DDBJ databases">
        <title>NBRP : Genome information of microbial organism related human and environment.</title>
        <authorList>
            <person name="Hattori M."/>
            <person name="Oshima K."/>
            <person name="Inaba H."/>
            <person name="Suda W."/>
            <person name="Sakamoto M."/>
            <person name="Iino T."/>
            <person name="Kitahara M."/>
            <person name="Oshida Y."/>
            <person name="Iida T."/>
            <person name="Kudo T."/>
            <person name="Itoh T."/>
            <person name="Ohkuma M."/>
        </authorList>
    </citation>
    <scope>NUCLEOTIDE SEQUENCE [LARGE SCALE GENOMIC DNA]</scope>
    <source>
        <strain evidence="4 5">Q-1</strain>
    </source>
</reference>
<dbReference type="AlphaFoldDB" id="A0A5A7NAC3"/>
<dbReference type="EMBL" id="BKCN01000021">
    <property type="protein sequence ID" value="GER05321.1"/>
    <property type="molecule type" value="Genomic_DNA"/>
</dbReference>
<dbReference type="InterPro" id="IPR003107">
    <property type="entry name" value="HAT"/>
</dbReference>
<comment type="caution">
    <text evidence="4">The sequence shown here is derived from an EMBL/GenBank/DDBJ whole genome shotgun (WGS) entry which is preliminary data.</text>
</comment>
<dbReference type="SUPFAM" id="SSF48452">
    <property type="entry name" value="TPR-like"/>
    <property type="match status" value="2"/>
</dbReference>
<dbReference type="Pfam" id="PF14559">
    <property type="entry name" value="TPR_19"/>
    <property type="match status" value="1"/>
</dbReference>
<dbReference type="PROSITE" id="PS50293">
    <property type="entry name" value="TPR_REGION"/>
    <property type="match status" value="1"/>
</dbReference>
<feature type="repeat" description="TPR" evidence="3">
    <location>
        <begin position="175"/>
        <end position="208"/>
    </location>
</feature>
<keyword evidence="5" id="KW-1185">Reference proteome</keyword>
<dbReference type="Pfam" id="PF00515">
    <property type="entry name" value="TPR_1"/>
    <property type="match status" value="1"/>
</dbReference>
<dbReference type="InterPro" id="IPR011990">
    <property type="entry name" value="TPR-like_helical_dom_sf"/>
</dbReference>
<keyword evidence="1" id="KW-0677">Repeat</keyword>
<dbReference type="InterPro" id="IPR012668">
    <property type="entry name" value="CHP02466"/>
</dbReference>
<dbReference type="PANTHER" id="PTHR44943:SF8">
    <property type="entry name" value="TPR REPEAT-CONTAINING PROTEIN MJ0263"/>
    <property type="match status" value="1"/>
</dbReference>